<dbReference type="Pfam" id="PF09982">
    <property type="entry name" value="LpxR"/>
    <property type="match status" value="1"/>
</dbReference>
<evidence type="ECO:0000313" key="2">
    <source>
        <dbReference type="EMBL" id="SHL23453.1"/>
    </source>
</evidence>
<dbReference type="OrthoDB" id="622552at2"/>
<feature type="signal peptide" evidence="1">
    <location>
        <begin position="1"/>
        <end position="19"/>
    </location>
</feature>
<protein>
    <recommendedName>
        <fullName evidence="4">Lipid A deacylase LpxR family protein</fullName>
    </recommendedName>
</protein>
<sequence>MKTLMRLCLLLLITTAAQAQEKKDYTSMFRLYEDNDFINFTSFDNDEAYTNGTRFDLFYQPEKRSRSIMDCWMPKAGKASVNTYGYGFMQTMFTPSRLMTPDPDPADFYYSGGLFVTHTQHSSNPEKKYNIQTELLLGVMGPPALAESTQRLIHSIMNYRKPQGWPKQLKTDLLLNLNMIVEKELVTVGEHFQVSAGAQGFLGTMVNGMAIYSNIRIGRMTPYYNGYIQQYSNRERWQLYGTIRPSLSANFHNSLVSGGYFSSLPYPAAQSEHERPYAQHKVLPRLDFSLAASIKRWGFSISQKTTTPVVNGLSDMETGNISIYYSW</sequence>
<feature type="chain" id="PRO_5012997484" description="Lipid A deacylase LpxR family protein" evidence="1">
    <location>
        <begin position="20"/>
        <end position="327"/>
    </location>
</feature>
<evidence type="ECO:0000256" key="1">
    <source>
        <dbReference type="SAM" id="SignalP"/>
    </source>
</evidence>
<evidence type="ECO:0008006" key="4">
    <source>
        <dbReference type="Google" id="ProtNLM"/>
    </source>
</evidence>
<dbReference type="RefSeq" id="WP_083549480.1">
    <property type="nucleotide sequence ID" value="NZ_FRBL01000002.1"/>
</dbReference>
<dbReference type="InterPro" id="IPR018707">
    <property type="entry name" value="LpxR"/>
</dbReference>
<dbReference type="STRING" id="1419482.SAMN05444266_102550"/>
<dbReference type="InterPro" id="IPR037107">
    <property type="entry name" value="Put_OMP_sf"/>
</dbReference>
<dbReference type="Proteomes" id="UP000184420">
    <property type="component" value="Unassembled WGS sequence"/>
</dbReference>
<evidence type="ECO:0000313" key="3">
    <source>
        <dbReference type="Proteomes" id="UP000184420"/>
    </source>
</evidence>
<name>A0A1M6YZA0_9BACT</name>
<proteinExistence type="predicted"/>
<accession>A0A1M6YZA0</accession>
<organism evidence="2 3">
    <name type="scientific">Chitinophaga jiangningensis</name>
    <dbReference type="NCBI Taxonomy" id="1419482"/>
    <lineage>
        <taxon>Bacteria</taxon>
        <taxon>Pseudomonadati</taxon>
        <taxon>Bacteroidota</taxon>
        <taxon>Chitinophagia</taxon>
        <taxon>Chitinophagales</taxon>
        <taxon>Chitinophagaceae</taxon>
        <taxon>Chitinophaga</taxon>
    </lineage>
</organism>
<reference evidence="2 3" key="1">
    <citation type="submission" date="2016-11" db="EMBL/GenBank/DDBJ databases">
        <authorList>
            <person name="Jaros S."/>
            <person name="Januszkiewicz K."/>
            <person name="Wedrychowicz H."/>
        </authorList>
    </citation>
    <scope>NUCLEOTIDE SEQUENCE [LARGE SCALE GENOMIC DNA]</scope>
    <source>
        <strain evidence="2 3">DSM 27406</strain>
    </source>
</reference>
<keyword evidence="3" id="KW-1185">Reference proteome</keyword>
<keyword evidence="1" id="KW-0732">Signal</keyword>
<dbReference type="AlphaFoldDB" id="A0A1M6YZA0"/>
<gene>
    <name evidence="2" type="ORF">SAMN05444266_102550</name>
</gene>
<dbReference type="Gene3D" id="2.40.128.140">
    <property type="entry name" value="Outer membrane protein"/>
    <property type="match status" value="1"/>
</dbReference>
<dbReference type="EMBL" id="FRBL01000002">
    <property type="protein sequence ID" value="SHL23453.1"/>
    <property type="molecule type" value="Genomic_DNA"/>
</dbReference>